<accession>A0A8S9ZV50</accession>
<proteinExistence type="predicted"/>
<evidence type="ECO:0000256" key="1">
    <source>
        <dbReference type="SAM" id="SignalP"/>
    </source>
</evidence>
<keyword evidence="3" id="KW-1185">Reference proteome</keyword>
<reference evidence="2" key="1">
    <citation type="journal article" date="2020" name="Ecol. Evol.">
        <title>Genome structure and content of the rice root-knot nematode (Meloidogyne graminicola).</title>
        <authorList>
            <person name="Phan N.T."/>
            <person name="Danchin E.G.J."/>
            <person name="Klopp C."/>
            <person name="Perfus-Barbeoch L."/>
            <person name="Kozlowski D.K."/>
            <person name="Koutsovoulos G.D."/>
            <person name="Lopez-Roques C."/>
            <person name="Bouchez O."/>
            <person name="Zahm M."/>
            <person name="Besnard G."/>
            <person name="Bellafiore S."/>
        </authorList>
    </citation>
    <scope>NUCLEOTIDE SEQUENCE</scope>
    <source>
        <strain evidence="2">VN-18</strain>
    </source>
</reference>
<dbReference type="EMBL" id="JABEBT010000023">
    <property type="protein sequence ID" value="KAF7637088.1"/>
    <property type="molecule type" value="Genomic_DNA"/>
</dbReference>
<dbReference type="Proteomes" id="UP000605970">
    <property type="component" value="Unassembled WGS sequence"/>
</dbReference>
<dbReference type="AlphaFoldDB" id="A0A8S9ZV50"/>
<evidence type="ECO:0000313" key="3">
    <source>
        <dbReference type="Proteomes" id="UP000605970"/>
    </source>
</evidence>
<feature type="signal peptide" evidence="1">
    <location>
        <begin position="1"/>
        <end position="29"/>
    </location>
</feature>
<sequence length="74" mass="8695">MGIKGKLNLSKSLKIVQIYLVLIMSYVKTQDEEEDYSSIEEINENEELLHPWALIGQEREEKDEEKIEKKNINS</sequence>
<organism evidence="2 3">
    <name type="scientific">Meloidogyne graminicola</name>
    <dbReference type="NCBI Taxonomy" id="189291"/>
    <lineage>
        <taxon>Eukaryota</taxon>
        <taxon>Metazoa</taxon>
        <taxon>Ecdysozoa</taxon>
        <taxon>Nematoda</taxon>
        <taxon>Chromadorea</taxon>
        <taxon>Rhabditida</taxon>
        <taxon>Tylenchina</taxon>
        <taxon>Tylenchomorpha</taxon>
        <taxon>Tylenchoidea</taxon>
        <taxon>Meloidogynidae</taxon>
        <taxon>Meloidogyninae</taxon>
        <taxon>Meloidogyne</taxon>
    </lineage>
</organism>
<name>A0A8S9ZV50_9BILA</name>
<evidence type="ECO:0000313" key="2">
    <source>
        <dbReference type="EMBL" id="KAF7637088.1"/>
    </source>
</evidence>
<keyword evidence="1" id="KW-0732">Signal</keyword>
<feature type="chain" id="PRO_5035785638" evidence="1">
    <location>
        <begin position="30"/>
        <end position="74"/>
    </location>
</feature>
<protein>
    <submittedName>
        <fullName evidence="2">Ion_trans_2 domain-containing protein</fullName>
    </submittedName>
</protein>
<comment type="caution">
    <text evidence="2">The sequence shown here is derived from an EMBL/GenBank/DDBJ whole genome shotgun (WGS) entry which is preliminary data.</text>
</comment>
<gene>
    <name evidence="2" type="ORF">Mgra_00003477</name>
</gene>